<sequence>MRWIVLALLVANLATFAWFRFFSEPTMEVPAGPAAVRPEGKRIDLVEEVPAEVLTPPPSKPDPIPDRAEQTGAKALCTIIGPVPEAYQGADIVERLAALQVPAESREIEMEGQMRYWVYLSPLGSRREAFRKLRALQAEGIDSYVIPKGSLTNGISFGIFSEVERAEALAGELQERGYPVQTREEPRTYLERWVVLEPGSDDQLAEAFWEQLQLDYPEMDRKQNLCQELESD</sequence>
<evidence type="ECO:0000313" key="2">
    <source>
        <dbReference type="Proteomes" id="UP000218427"/>
    </source>
</evidence>
<gene>
    <name evidence="1" type="ORF">AWR36_015885</name>
</gene>
<organism evidence="1 2">
    <name type="scientific">Microbulbifer flavimaris</name>
    <dbReference type="NCBI Taxonomy" id="1781068"/>
    <lineage>
        <taxon>Bacteria</taxon>
        <taxon>Pseudomonadati</taxon>
        <taxon>Pseudomonadota</taxon>
        <taxon>Gammaproteobacteria</taxon>
        <taxon>Cellvibrionales</taxon>
        <taxon>Microbulbiferaceae</taxon>
        <taxon>Microbulbifer</taxon>
    </lineage>
</organism>
<dbReference type="EMBL" id="LRFG02000009">
    <property type="protein sequence ID" value="PCO04068.1"/>
    <property type="molecule type" value="Genomic_DNA"/>
</dbReference>
<dbReference type="RefSeq" id="WP_067087470.1">
    <property type="nucleotide sequence ID" value="NZ_LRFG02000009.1"/>
</dbReference>
<comment type="caution">
    <text evidence="1">The sequence shown here is derived from an EMBL/GenBank/DDBJ whole genome shotgun (WGS) entry which is preliminary data.</text>
</comment>
<dbReference type="InterPro" id="IPR036680">
    <property type="entry name" value="SPOR-like_sf"/>
</dbReference>
<protein>
    <recommendedName>
        <fullName evidence="3">SPOR domain-containing protein</fullName>
    </recommendedName>
</protein>
<dbReference type="Proteomes" id="UP000218427">
    <property type="component" value="Unassembled WGS sequence"/>
</dbReference>
<accession>A0ABX4HWT3</accession>
<reference evidence="1" key="1">
    <citation type="submission" date="2017-08" db="EMBL/GenBank/DDBJ databases">
        <title>Microbulbifer marisrubri sp. nov., a halophilic alphaproteobacterium isolated from marine sediment of the Yellow Sea, China.</title>
        <authorList>
            <person name="Zhang G."/>
            <person name="Xiong Q."/>
        </authorList>
    </citation>
    <scope>NUCLEOTIDE SEQUENCE [LARGE SCALE GENOMIC DNA]</scope>
    <source>
        <strain evidence="1">WRN-8</strain>
    </source>
</reference>
<dbReference type="SUPFAM" id="SSF110997">
    <property type="entry name" value="Sporulation related repeat"/>
    <property type="match status" value="1"/>
</dbReference>
<name>A0ABX4HWT3_9GAMM</name>
<evidence type="ECO:0000313" key="1">
    <source>
        <dbReference type="EMBL" id="PCO04068.1"/>
    </source>
</evidence>
<keyword evidence="2" id="KW-1185">Reference proteome</keyword>
<proteinExistence type="predicted"/>
<evidence type="ECO:0008006" key="3">
    <source>
        <dbReference type="Google" id="ProtNLM"/>
    </source>
</evidence>